<organism evidence="1 2">
    <name type="scientific">Phytophthora fragariaefolia</name>
    <dbReference type="NCBI Taxonomy" id="1490495"/>
    <lineage>
        <taxon>Eukaryota</taxon>
        <taxon>Sar</taxon>
        <taxon>Stramenopiles</taxon>
        <taxon>Oomycota</taxon>
        <taxon>Peronosporomycetes</taxon>
        <taxon>Peronosporales</taxon>
        <taxon>Peronosporaceae</taxon>
        <taxon>Phytophthora</taxon>
    </lineage>
</organism>
<dbReference type="Pfam" id="PF14223">
    <property type="entry name" value="Retrotran_gag_2"/>
    <property type="match status" value="1"/>
</dbReference>
<dbReference type="AlphaFoldDB" id="A0A9W7CXC8"/>
<proteinExistence type="predicted"/>
<protein>
    <submittedName>
        <fullName evidence="1">Unnamed protein product</fullName>
    </submittedName>
</protein>
<comment type="caution">
    <text evidence="1">The sequence shown here is derived from an EMBL/GenBank/DDBJ whole genome shotgun (WGS) entry which is preliminary data.</text>
</comment>
<dbReference type="EMBL" id="BSXT01001911">
    <property type="protein sequence ID" value="GMF46064.1"/>
    <property type="molecule type" value="Genomic_DNA"/>
</dbReference>
<evidence type="ECO:0000313" key="1">
    <source>
        <dbReference type="EMBL" id="GMF46064.1"/>
    </source>
</evidence>
<dbReference type="Proteomes" id="UP001165121">
    <property type="component" value="Unassembled WGS sequence"/>
</dbReference>
<evidence type="ECO:0000313" key="2">
    <source>
        <dbReference type="Proteomes" id="UP001165121"/>
    </source>
</evidence>
<sequence length="102" mass="11746">MWHSLDLHEETDDLKALGVIAGDVSLTLIKIYIRRFTKPAADSWRMLEEQVNQNSLQNQLLNTKKLHNFKVESGARFAVHVGQFKEIVLQMETIGEPLDETR</sequence>
<keyword evidence="2" id="KW-1185">Reference proteome</keyword>
<name>A0A9W7CXC8_9STRA</name>
<gene>
    <name evidence="1" type="ORF">Pfra01_001679800</name>
</gene>
<reference evidence="1" key="1">
    <citation type="submission" date="2023-04" db="EMBL/GenBank/DDBJ databases">
        <title>Phytophthora fragariaefolia NBRC 109709.</title>
        <authorList>
            <person name="Ichikawa N."/>
            <person name="Sato H."/>
            <person name="Tonouchi N."/>
        </authorList>
    </citation>
    <scope>NUCLEOTIDE SEQUENCE</scope>
    <source>
        <strain evidence="1">NBRC 109709</strain>
    </source>
</reference>
<accession>A0A9W7CXC8</accession>